<dbReference type="PANTHER" id="PTHR30575:SF0">
    <property type="entry name" value="XAA-ARG DIPEPTIDASE"/>
    <property type="match status" value="1"/>
</dbReference>
<name>C0B672_9FIRM</name>
<dbReference type="HOGENOM" id="CLU_031812_3_2_9"/>
<dbReference type="AlphaFoldDB" id="C0B672"/>
<dbReference type="Proteomes" id="UP000003793">
    <property type="component" value="Unassembled WGS sequence"/>
</dbReference>
<gene>
    <name evidence="1" type="primary">abgB</name>
    <name evidence="1" type="ORF">COPCOM_00644</name>
</gene>
<dbReference type="PANTHER" id="PTHR30575">
    <property type="entry name" value="PEPTIDASE M20"/>
    <property type="match status" value="1"/>
</dbReference>
<dbReference type="GO" id="GO:0005737">
    <property type="term" value="C:cytoplasm"/>
    <property type="evidence" value="ECO:0007669"/>
    <property type="project" value="TreeGrafter"/>
</dbReference>
<comment type="caution">
    <text evidence="1">The sequence shown here is derived from an EMBL/GenBank/DDBJ whole genome shotgun (WGS) entry which is preliminary data.</text>
</comment>
<sequence>MDGKGEVDMTKKEMLGQMEELRSTCVDICTNLWNNPESGGNEQKSADMIRELLHHEGFVIVNEEHLPHAFYAEYGSGKPVIAVLGEYDALPGLSQKCQITKEPVTPGAAGHGCGHNLLGAGAVTGAIMIKRFLEQEGIPGTLRFYGCPEEELLSGKSKNGILSYV</sequence>
<protein>
    <submittedName>
        <fullName evidence="1">Aminobenzoyl-glutamate utilization protein B</fullName>
    </submittedName>
</protein>
<proteinExistence type="predicted"/>
<reference evidence="1 2" key="2">
    <citation type="submission" date="2009-03" db="EMBL/GenBank/DDBJ databases">
        <title>Draft genome sequence of Coprococcus comes (ATCC 27758).</title>
        <authorList>
            <person name="Sudarsanam P."/>
            <person name="Ley R."/>
            <person name="Guruge J."/>
            <person name="Turnbaugh P.J."/>
            <person name="Mahowald M."/>
            <person name="Liep D."/>
            <person name="Gordon J."/>
        </authorList>
    </citation>
    <scope>NUCLEOTIDE SEQUENCE [LARGE SCALE GENOMIC DNA]</scope>
    <source>
        <strain evidence="1 2">ATCC 27758</strain>
    </source>
</reference>
<dbReference type="GO" id="GO:0016805">
    <property type="term" value="F:dipeptidase activity"/>
    <property type="evidence" value="ECO:0007669"/>
    <property type="project" value="TreeGrafter"/>
</dbReference>
<dbReference type="GO" id="GO:0046657">
    <property type="term" value="P:folic acid catabolic process"/>
    <property type="evidence" value="ECO:0007669"/>
    <property type="project" value="TreeGrafter"/>
</dbReference>
<dbReference type="Gene3D" id="3.40.630.10">
    <property type="entry name" value="Zn peptidases"/>
    <property type="match status" value="1"/>
</dbReference>
<dbReference type="SUPFAM" id="SSF53187">
    <property type="entry name" value="Zn-dependent exopeptidases"/>
    <property type="match status" value="1"/>
</dbReference>
<evidence type="ECO:0000313" key="1">
    <source>
        <dbReference type="EMBL" id="EEG91012.1"/>
    </source>
</evidence>
<dbReference type="GO" id="GO:0071713">
    <property type="term" value="F:para-aminobenzoyl-glutamate hydrolase activity"/>
    <property type="evidence" value="ECO:0007669"/>
    <property type="project" value="TreeGrafter"/>
</dbReference>
<dbReference type="EMBL" id="ABVR01000035">
    <property type="protein sequence ID" value="EEG91012.1"/>
    <property type="molecule type" value="Genomic_DNA"/>
</dbReference>
<dbReference type="InterPro" id="IPR052030">
    <property type="entry name" value="Peptidase_M20/M20A_hydrolases"/>
</dbReference>
<evidence type="ECO:0000313" key="2">
    <source>
        <dbReference type="Proteomes" id="UP000003793"/>
    </source>
</evidence>
<accession>C0B672</accession>
<organism evidence="1 2">
    <name type="scientific">Coprococcus comes ATCC 27758</name>
    <dbReference type="NCBI Taxonomy" id="470146"/>
    <lineage>
        <taxon>Bacteria</taxon>
        <taxon>Bacillati</taxon>
        <taxon>Bacillota</taxon>
        <taxon>Clostridia</taxon>
        <taxon>Lachnospirales</taxon>
        <taxon>Lachnospiraceae</taxon>
        <taxon>Coprococcus</taxon>
    </lineage>
</organism>
<reference evidence="1 2" key="1">
    <citation type="submission" date="2009-02" db="EMBL/GenBank/DDBJ databases">
        <authorList>
            <person name="Fulton L."/>
            <person name="Clifton S."/>
            <person name="Fulton B."/>
            <person name="Xu J."/>
            <person name="Minx P."/>
            <person name="Pepin K.H."/>
            <person name="Johnson M."/>
            <person name="Bhonagiri V."/>
            <person name="Nash W.E."/>
            <person name="Mardis E.R."/>
            <person name="Wilson R.K."/>
        </authorList>
    </citation>
    <scope>NUCLEOTIDE SEQUENCE [LARGE SCALE GENOMIC DNA]</scope>
    <source>
        <strain evidence="1 2">ATCC 27758</strain>
    </source>
</reference>